<evidence type="ECO:0000256" key="2">
    <source>
        <dbReference type="SAM" id="SignalP"/>
    </source>
</evidence>
<gene>
    <name evidence="4" type="ORF">C8E87_6026</name>
</gene>
<dbReference type="PANTHER" id="PTHR46825:SF9">
    <property type="entry name" value="BETA-LACTAMASE-RELATED DOMAIN-CONTAINING PROTEIN"/>
    <property type="match status" value="1"/>
</dbReference>
<feature type="domain" description="Beta-lactamase-related" evidence="3">
    <location>
        <begin position="115"/>
        <end position="275"/>
    </location>
</feature>
<keyword evidence="5" id="KW-1185">Reference proteome</keyword>
<reference evidence="4 5" key="1">
    <citation type="submission" date="2019-03" db="EMBL/GenBank/DDBJ databases">
        <title>Sequencing the genomes of 1000 actinobacteria strains.</title>
        <authorList>
            <person name="Klenk H.-P."/>
        </authorList>
    </citation>
    <scope>NUCLEOTIDE SEQUENCE [LARGE SCALE GENOMIC DNA]</scope>
    <source>
        <strain evidence="4 5">DSM 43805</strain>
    </source>
</reference>
<feature type="chain" id="PRO_5038384699" evidence="2">
    <location>
        <begin position="29"/>
        <end position="457"/>
    </location>
</feature>
<dbReference type="AlphaFoldDB" id="A0A4R6JZN4"/>
<sequence length="457" mass="48251">MRTSQSRVSIRAKAAVTALLLGAGGVAAVGAAAQAQPPAPSRSADLSPELQRLLAQVGRHISLRELEADGTLAGLSRATRAADPSSADLSAEEADRPRSGTVATPGKTFDMAWFERNLRAALTGKAVGYAYSIGKGGQLDRQAGVGSARVAPDNPVTAQSATKAMTIASVSKPVTTAAVLRLLEQKKISVDSAIGPWLPSAWKRGVDVDKITFRQLMTHTSGLLQNYQTATGTTGGKSTGSWDNIRIAIGQDLGSQGPKYANMNFSIFRIMVPKIAYGVDLSPLYDAPPANVTPAQIDYLTGIVFLGYLKPVLALAKASVSCANSDATPTKLYAYPTGGKAGWGPQDYTTGCGGYGYNMSANGITSFLSHIRYTETVISAAARKLMVDENVGMYSYDGAYGTYHGHNGSWTQSGNRGMRSCAMSFHIHVDASLLVNSKGDYPSPCTILRDAFDKAWH</sequence>
<dbReference type="OrthoDB" id="4281716at2"/>
<dbReference type="InterPro" id="IPR050491">
    <property type="entry name" value="AmpC-like"/>
</dbReference>
<dbReference type="PANTHER" id="PTHR46825">
    <property type="entry name" value="D-ALANYL-D-ALANINE-CARBOXYPEPTIDASE/ENDOPEPTIDASE AMPH"/>
    <property type="match status" value="1"/>
</dbReference>
<dbReference type="Gene3D" id="3.40.710.10">
    <property type="entry name" value="DD-peptidase/beta-lactamase superfamily"/>
    <property type="match status" value="1"/>
</dbReference>
<dbReference type="InterPro" id="IPR012338">
    <property type="entry name" value="Beta-lactam/transpept-like"/>
</dbReference>
<dbReference type="EMBL" id="SNWR01000001">
    <property type="protein sequence ID" value="TDO42259.1"/>
    <property type="molecule type" value="Genomic_DNA"/>
</dbReference>
<name>A0A4R6JZN4_9ACTN</name>
<dbReference type="RefSeq" id="WP_133876178.1">
    <property type="nucleotide sequence ID" value="NZ_BOMD01000057.1"/>
</dbReference>
<evidence type="ECO:0000256" key="1">
    <source>
        <dbReference type="SAM" id="MobiDB-lite"/>
    </source>
</evidence>
<feature type="region of interest" description="Disordered" evidence="1">
    <location>
        <begin position="77"/>
        <end position="103"/>
    </location>
</feature>
<proteinExistence type="predicted"/>
<evidence type="ECO:0000259" key="3">
    <source>
        <dbReference type="Pfam" id="PF00144"/>
    </source>
</evidence>
<evidence type="ECO:0000313" key="4">
    <source>
        <dbReference type="EMBL" id="TDO42259.1"/>
    </source>
</evidence>
<organism evidence="4 5">
    <name type="scientific">Paractinoplanes brasiliensis</name>
    <dbReference type="NCBI Taxonomy" id="52695"/>
    <lineage>
        <taxon>Bacteria</taxon>
        <taxon>Bacillati</taxon>
        <taxon>Actinomycetota</taxon>
        <taxon>Actinomycetes</taxon>
        <taxon>Micromonosporales</taxon>
        <taxon>Micromonosporaceae</taxon>
        <taxon>Paractinoplanes</taxon>
    </lineage>
</organism>
<protein>
    <submittedName>
        <fullName evidence="4">CubicO group peptidase (Beta-lactamase class C family)</fullName>
    </submittedName>
</protein>
<dbReference type="Proteomes" id="UP000294901">
    <property type="component" value="Unassembled WGS sequence"/>
</dbReference>
<keyword evidence="2" id="KW-0732">Signal</keyword>
<feature type="signal peptide" evidence="2">
    <location>
        <begin position="1"/>
        <end position="28"/>
    </location>
</feature>
<dbReference type="InterPro" id="IPR001466">
    <property type="entry name" value="Beta-lactam-related"/>
</dbReference>
<evidence type="ECO:0000313" key="5">
    <source>
        <dbReference type="Proteomes" id="UP000294901"/>
    </source>
</evidence>
<dbReference type="Pfam" id="PF00144">
    <property type="entry name" value="Beta-lactamase"/>
    <property type="match status" value="1"/>
</dbReference>
<accession>A0A4R6JZN4</accession>
<comment type="caution">
    <text evidence="4">The sequence shown here is derived from an EMBL/GenBank/DDBJ whole genome shotgun (WGS) entry which is preliminary data.</text>
</comment>
<dbReference type="SUPFAM" id="SSF56601">
    <property type="entry name" value="beta-lactamase/transpeptidase-like"/>
    <property type="match status" value="1"/>
</dbReference>